<protein>
    <recommendedName>
        <fullName evidence="1">Sulfotransferase domain-containing protein</fullName>
    </recommendedName>
</protein>
<dbReference type="AlphaFoldDB" id="A0A7J7K6M1"/>
<feature type="domain" description="Sulfotransferase" evidence="1">
    <location>
        <begin position="261"/>
        <end position="426"/>
    </location>
</feature>
<dbReference type="InterPro" id="IPR000863">
    <property type="entry name" value="Sulfotransferase_dom"/>
</dbReference>
<dbReference type="PANTHER" id="PTHR10704">
    <property type="entry name" value="CARBOHYDRATE SULFOTRANSFERASE"/>
    <property type="match status" value="1"/>
</dbReference>
<accession>A0A7J7K6M1</accession>
<proteinExistence type="predicted"/>
<keyword evidence="3" id="KW-1185">Reference proteome</keyword>
<sequence length="437" mass="49728">MEPNRIAKIDLKKLTLVLICLAVVILMLYAQLHTRKHNKAFIEEHVGAFDKLSAPKAEGYLGCYIPSYWPDKGARIPYRNTVNAKECILYCQASSYMYANFRPVDEFCQCDNDFLTRGLSTLPCGKDSPKAVEVYTAGQITDIKYSLLSKHWRSGSCNCTDSECNTLSCLPTEGMCWVGPRSKLLNVIQDTECKHIAVERFDVKGASSQHCVESLNGFLPANCKPWTVKDSEQHLNRFYKVKLTKGTKKVTVPLNPPKNQKKVLLVTYMRSGSTFTSEFFKGYPNSYYLFEPLRGLIPTKTRTHEELSVNGNLEGRSTDLLADLLRCELDKAPLTSIAFSIRKMNDFLKACSVVEHESRLSCMQAHSSSCLSSDMIAIKVIRAKLQWTRQLLENEKYQLENLKIVYLIRDPRAIINSRLKLRLRSTMTNFETHVKCK</sequence>
<name>A0A7J7K6M1_BUGNE</name>
<evidence type="ECO:0000259" key="1">
    <source>
        <dbReference type="Pfam" id="PF00685"/>
    </source>
</evidence>
<dbReference type="Pfam" id="PF00685">
    <property type="entry name" value="Sulfotransfer_1"/>
    <property type="match status" value="1"/>
</dbReference>
<reference evidence="2" key="1">
    <citation type="submission" date="2020-06" db="EMBL/GenBank/DDBJ databases">
        <title>Draft genome of Bugula neritina, a colonial animal packing powerful symbionts and potential medicines.</title>
        <authorList>
            <person name="Rayko M."/>
        </authorList>
    </citation>
    <scope>NUCLEOTIDE SEQUENCE [LARGE SCALE GENOMIC DNA]</scope>
    <source>
        <strain evidence="2">Kwan_BN1</strain>
    </source>
</reference>
<dbReference type="Gene3D" id="3.40.50.300">
    <property type="entry name" value="P-loop containing nucleotide triphosphate hydrolases"/>
    <property type="match status" value="1"/>
</dbReference>
<dbReference type="OrthoDB" id="6156372at2759"/>
<comment type="caution">
    <text evidence="2">The sequence shown here is derived from an EMBL/GenBank/DDBJ whole genome shotgun (WGS) entry which is preliminary data.</text>
</comment>
<dbReference type="Proteomes" id="UP000593567">
    <property type="component" value="Unassembled WGS sequence"/>
</dbReference>
<organism evidence="2 3">
    <name type="scientific">Bugula neritina</name>
    <name type="common">Brown bryozoan</name>
    <name type="synonym">Sertularia neritina</name>
    <dbReference type="NCBI Taxonomy" id="10212"/>
    <lineage>
        <taxon>Eukaryota</taxon>
        <taxon>Metazoa</taxon>
        <taxon>Spiralia</taxon>
        <taxon>Lophotrochozoa</taxon>
        <taxon>Bryozoa</taxon>
        <taxon>Gymnolaemata</taxon>
        <taxon>Cheilostomatida</taxon>
        <taxon>Flustrina</taxon>
        <taxon>Buguloidea</taxon>
        <taxon>Bugulidae</taxon>
        <taxon>Bugula</taxon>
    </lineage>
</organism>
<dbReference type="GO" id="GO:0006790">
    <property type="term" value="P:sulfur compound metabolic process"/>
    <property type="evidence" value="ECO:0007669"/>
    <property type="project" value="TreeGrafter"/>
</dbReference>
<dbReference type="InterPro" id="IPR027417">
    <property type="entry name" value="P-loop_NTPase"/>
</dbReference>
<dbReference type="EMBL" id="VXIV02001413">
    <property type="protein sequence ID" value="KAF6033248.1"/>
    <property type="molecule type" value="Genomic_DNA"/>
</dbReference>
<dbReference type="GO" id="GO:0001517">
    <property type="term" value="F:N-acetylglucosamine 6-O-sulfotransferase activity"/>
    <property type="evidence" value="ECO:0007669"/>
    <property type="project" value="TreeGrafter"/>
</dbReference>
<evidence type="ECO:0000313" key="2">
    <source>
        <dbReference type="EMBL" id="KAF6033248.1"/>
    </source>
</evidence>
<evidence type="ECO:0000313" key="3">
    <source>
        <dbReference type="Proteomes" id="UP000593567"/>
    </source>
</evidence>
<dbReference type="GO" id="GO:0006044">
    <property type="term" value="P:N-acetylglucosamine metabolic process"/>
    <property type="evidence" value="ECO:0007669"/>
    <property type="project" value="TreeGrafter"/>
</dbReference>
<dbReference type="PANTHER" id="PTHR10704:SF71">
    <property type="entry name" value="CARBOHYDRATE SULFOTRANSFERASE 1-LIKE"/>
    <property type="match status" value="1"/>
</dbReference>
<dbReference type="SUPFAM" id="SSF52540">
    <property type="entry name" value="P-loop containing nucleoside triphosphate hydrolases"/>
    <property type="match status" value="1"/>
</dbReference>
<gene>
    <name evidence="2" type="ORF">EB796_008442</name>
</gene>
<dbReference type="InterPro" id="IPR051135">
    <property type="entry name" value="Gal/GlcNAc/GalNAc_ST"/>
</dbReference>